<name>A0A078AZH7_STYLE</name>
<feature type="transmembrane region" description="Helical" evidence="2">
    <location>
        <begin position="12"/>
        <end position="32"/>
    </location>
</feature>
<evidence type="ECO:0000256" key="2">
    <source>
        <dbReference type="SAM" id="Phobius"/>
    </source>
</evidence>
<gene>
    <name evidence="3" type="primary">Contig14376.g15317</name>
    <name evidence="3" type="ORF">STYLEM_15304</name>
</gene>
<feature type="transmembrane region" description="Helical" evidence="2">
    <location>
        <begin position="76"/>
        <end position="95"/>
    </location>
</feature>
<keyword evidence="2" id="KW-0812">Transmembrane</keyword>
<keyword evidence="4" id="KW-1185">Reference proteome</keyword>
<dbReference type="EMBL" id="CCKQ01014450">
    <property type="protein sequence ID" value="CDW86213.1"/>
    <property type="molecule type" value="Genomic_DNA"/>
</dbReference>
<dbReference type="Proteomes" id="UP000039865">
    <property type="component" value="Unassembled WGS sequence"/>
</dbReference>
<evidence type="ECO:0000256" key="1">
    <source>
        <dbReference type="SAM" id="MobiDB-lite"/>
    </source>
</evidence>
<dbReference type="AlphaFoldDB" id="A0A078AZH7"/>
<feature type="transmembrane region" description="Helical" evidence="2">
    <location>
        <begin position="107"/>
        <end position="135"/>
    </location>
</feature>
<feature type="region of interest" description="Disordered" evidence="1">
    <location>
        <begin position="169"/>
        <end position="206"/>
    </location>
</feature>
<reference evidence="3 4" key="1">
    <citation type="submission" date="2014-06" db="EMBL/GenBank/DDBJ databases">
        <authorList>
            <person name="Swart Estienne"/>
        </authorList>
    </citation>
    <scope>NUCLEOTIDE SEQUENCE [LARGE SCALE GENOMIC DNA]</scope>
    <source>
        <strain evidence="3 4">130c</strain>
    </source>
</reference>
<evidence type="ECO:0000313" key="3">
    <source>
        <dbReference type="EMBL" id="CDW86213.1"/>
    </source>
</evidence>
<organism evidence="3 4">
    <name type="scientific">Stylonychia lemnae</name>
    <name type="common">Ciliate</name>
    <dbReference type="NCBI Taxonomy" id="5949"/>
    <lineage>
        <taxon>Eukaryota</taxon>
        <taxon>Sar</taxon>
        <taxon>Alveolata</taxon>
        <taxon>Ciliophora</taxon>
        <taxon>Intramacronucleata</taxon>
        <taxon>Spirotrichea</taxon>
        <taxon>Stichotrichia</taxon>
        <taxon>Sporadotrichida</taxon>
        <taxon>Oxytrichidae</taxon>
        <taxon>Stylonychinae</taxon>
        <taxon>Stylonychia</taxon>
    </lineage>
</organism>
<protein>
    <submittedName>
        <fullName evidence="3">Uncharacterized protein</fullName>
    </submittedName>
</protein>
<keyword evidence="2" id="KW-1133">Transmembrane helix</keyword>
<dbReference type="InParanoid" id="A0A078AZH7"/>
<evidence type="ECO:0000313" key="4">
    <source>
        <dbReference type="Proteomes" id="UP000039865"/>
    </source>
</evidence>
<accession>A0A078AZH7</accession>
<sequence length="206" mass="24155">MLNTADGTMKFRRVVLVFSIVFATITMLILISDTPDCERLRLGLWMAFSIHFTSFLLLLFHFIGLGFILKKLGRILGIYYFYMVGAMFYTQIIFFQSKECNIMAPLLYFWVMLNIIMFYVLVAYGIALWGAYICWESEKEEKQLQEAMQKYIKKISHREKNNPLMVDLEKSSGKKLLKEEGEKKKKKKKQQKQKQLAIAGEVNELD</sequence>
<proteinExistence type="predicted"/>
<keyword evidence="2" id="KW-0472">Membrane</keyword>
<feature type="transmembrane region" description="Helical" evidence="2">
    <location>
        <begin position="44"/>
        <end position="69"/>
    </location>
</feature>
<feature type="compositionally biased region" description="Basic and acidic residues" evidence="1">
    <location>
        <begin position="169"/>
        <end position="183"/>
    </location>
</feature>